<organism evidence="1 2">
    <name type="scientific">Megalops atlanticus</name>
    <name type="common">Tarpon</name>
    <name type="synonym">Clupea gigantea</name>
    <dbReference type="NCBI Taxonomy" id="7932"/>
    <lineage>
        <taxon>Eukaryota</taxon>
        <taxon>Metazoa</taxon>
        <taxon>Chordata</taxon>
        <taxon>Craniata</taxon>
        <taxon>Vertebrata</taxon>
        <taxon>Euteleostomi</taxon>
        <taxon>Actinopterygii</taxon>
        <taxon>Neopterygii</taxon>
        <taxon>Teleostei</taxon>
        <taxon>Elopiformes</taxon>
        <taxon>Megalopidae</taxon>
        <taxon>Megalops</taxon>
    </lineage>
</organism>
<comment type="caution">
    <text evidence="1">The sequence shown here is derived from an EMBL/GenBank/DDBJ whole genome shotgun (WGS) entry which is preliminary data.</text>
</comment>
<gene>
    <name evidence="1" type="ORF">MATL_G00074560</name>
</gene>
<dbReference type="Proteomes" id="UP001046870">
    <property type="component" value="Chromosome 5"/>
</dbReference>
<reference evidence="1" key="1">
    <citation type="submission" date="2021-01" db="EMBL/GenBank/DDBJ databases">
        <authorList>
            <person name="Zahm M."/>
            <person name="Roques C."/>
            <person name="Cabau C."/>
            <person name="Klopp C."/>
            <person name="Donnadieu C."/>
            <person name="Jouanno E."/>
            <person name="Lampietro C."/>
            <person name="Louis A."/>
            <person name="Herpin A."/>
            <person name="Echchiki A."/>
            <person name="Berthelot C."/>
            <person name="Parey E."/>
            <person name="Roest-Crollius H."/>
            <person name="Braasch I."/>
            <person name="Postlethwait J."/>
            <person name="Bobe J."/>
            <person name="Montfort J."/>
            <person name="Bouchez O."/>
            <person name="Begum T."/>
            <person name="Mejri S."/>
            <person name="Adams A."/>
            <person name="Chen W.-J."/>
            <person name="Guiguen Y."/>
        </authorList>
    </citation>
    <scope>NUCLEOTIDE SEQUENCE</scope>
    <source>
        <strain evidence="1">YG-15Mar2019-1</strain>
        <tissue evidence="1">Brain</tissue>
    </source>
</reference>
<name>A0A9D3Q646_MEGAT</name>
<evidence type="ECO:0000313" key="1">
    <source>
        <dbReference type="EMBL" id="KAG7477899.1"/>
    </source>
</evidence>
<keyword evidence="2" id="KW-1185">Reference proteome</keyword>
<dbReference type="AlphaFoldDB" id="A0A9D3Q646"/>
<protein>
    <submittedName>
        <fullName evidence="1">Uncharacterized protein</fullName>
    </submittedName>
</protein>
<accession>A0A9D3Q646</accession>
<proteinExistence type="predicted"/>
<sequence>MYNMQNTGYVYRLLHLLYQILMLNGKCRRVNEQRVTICVFLHYMTSCDHSLLLKVSSHSKTWLVLFSKEETGPPVTGVLSGQSFGEEKERERYRSEHFLMQTVGCYSSKRNPVTW</sequence>
<evidence type="ECO:0000313" key="2">
    <source>
        <dbReference type="Proteomes" id="UP001046870"/>
    </source>
</evidence>
<dbReference type="EMBL" id="JAFDVH010000005">
    <property type="protein sequence ID" value="KAG7477899.1"/>
    <property type="molecule type" value="Genomic_DNA"/>
</dbReference>